<feature type="compositionally biased region" description="Gly residues" evidence="1">
    <location>
        <begin position="844"/>
        <end position="855"/>
    </location>
</feature>
<feature type="region of interest" description="Disordered" evidence="1">
    <location>
        <begin position="50"/>
        <end position="70"/>
    </location>
</feature>
<dbReference type="GO" id="GO:0008270">
    <property type="term" value="F:zinc ion binding"/>
    <property type="evidence" value="ECO:0007669"/>
    <property type="project" value="InterPro"/>
</dbReference>
<dbReference type="CDD" id="cd00067">
    <property type="entry name" value="GAL4"/>
    <property type="match status" value="1"/>
</dbReference>
<feature type="region of interest" description="Disordered" evidence="1">
    <location>
        <begin position="178"/>
        <end position="203"/>
    </location>
</feature>
<organism evidence="3 4">
    <name type="scientific">Ectocarpus siliculosus</name>
    <name type="common">Brown alga</name>
    <name type="synonym">Conferva siliculosa</name>
    <dbReference type="NCBI Taxonomy" id="2880"/>
    <lineage>
        <taxon>Eukaryota</taxon>
        <taxon>Sar</taxon>
        <taxon>Stramenopiles</taxon>
        <taxon>Ochrophyta</taxon>
        <taxon>PX clade</taxon>
        <taxon>Phaeophyceae</taxon>
        <taxon>Ectocarpales</taxon>
        <taxon>Ectocarpaceae</taxon>
        <taxon>Ectocarpus</taxon>
    </lineage>
</organism>
<gene>
    <name evidence="3" type="ORF">Esi_0010_0075</name>
</gene>
<proteinExistence type="predicted"/>
<feature type="compositionally biased region" description="Gly residues" evidence="1">
    <location>
        <begin position="379"/>
        <end position="396"/>
    </location>
</feature>
<feature type="region of interest" description="Disordered" evidence="1">
    <location>
        <begin position="549"/>
        <end position="593"/>
    </location>
</feature>
<feature type="compositionally biased region" description="Gly residues" evidence="1">
    <location>
        <begin position="433"/>
        <end position="442"/>
    </location>
</feature>
<feature type="compositionally biased region" description="Low complexity" evidence="1">
    <location>
        <begin position="185"/>
        <end position="201"/>
    </location>
</feature>
<reference evidence="3 4" key="1">
    <citation type="journal article" date="2010" name="Nature">
        <title>The Ectocarpus genome and the independent evolution of multicellularity in brown algae.</title>
        <authorList>
            <person name="Cock J.M."/>
            <person name="Sterck L."/>
            <person name="Rouze P."/>
            <person name="Scornet D."/>
            <person name="Allen A.E."/>
            <person name="Amoutzias G."/>
            <person name="Anthouard V."/>
            <person name="Artiguenave F."/>
            <person name="Aury J.M."/>
            <person name="Badger J.H."/>
            <person name="Beszteri B."/>
            <person name="Billiau K."/>
            <person name="Bonnet E."/>
            <person name="Bothwell J.H."/>
            <person name="Bowler C."/>
            <person name="Boyen C."/>
            <person name="Brownlee C."/>
            <person name="Carrano C.J."/>
            <person name="Charrier B."/>
            <person name="Cho G.Y."/>
            <person name="Coelho S.M."/>
            <person name="Collen J."/>
            <person name="Corre E."/>
            <person name="Da Silva C."/>
            <person name="Delage L."/>
            <person name="Delaroque N."/>
            <person name="Dittami S.M."/>
            <person name="Doulbeau S."/>
            <person name="Elias M."/>
            <person name="Farnham G."/>
            <person name="Gachon C.M."/>
            <person name="Gschloessl B."/>
            <person name="Heesch S."/>
            <person name="Jabbari K."/>
            <person name="Jubin C."/>
            <person name="Kawai H."/>
            <person name="Kimura K."/>
            <person name="Kloareg B."/>
            <person name="Kupper F.C."/>
            <person name="Lang D."/>
            <person name="Le Bail A."/>
            <person name="Leblanc C."/>
            <person name="Lerouge P."/>
            <person name="Lohr M."/>
            <person name="Lopez P.J."/>
            <person name="Martens C."/>
            <person name="Maumus F."/>
            <person name="Michel G."/>
            <person name="Miranda-Saavedra D."/>
            <person name="Morales J."/>
            <person name="Moreau H."/>
            <person name="Motomura T."/>
            <person name="Nagasato C."/>
            <person name="Napoli C.A."/>
            <person name="Nelson D.R."/>
            <person name="Nyvall-Collen P."/>
            <person name="Peters A.F."/>
            <person name="Pommier C."/>
            <person name="Potin P."/>
            <person name="Poulain J."/>
            <person name="Quesneville H."/>
            <person name="Read B."/>
            <person name="Rensing S.A."/>
            <person name="Ritter A."/>
            <person name="Rousvoal S."/>
            <person name="Samanta M."/>
            <person name="Samson G."/>
            <person name="Schroeder D.C."/>
            <person name="Segurens B."/>
            <person name="Strittmatter M."/>
            <person name="Tonon T."/>
            <person name="Tregear J.W."/>
            <person name="Valentin K."/>
            <person name="von Dassow P."/>
            <person name="Yamagishi T."/>
            <person name="Van de Peer Y."/>
            <person name="Wincker P."/>
        </authorList>
    </citation>
    <scope>NUCLEOTIDE SEQUENCE [LARGE SCALE GENOMIC DNA]</scope>
    <source>
        <strain evidence="4">Ec32 / CCAP1310/4</strain>
    </source>
</reference>
<dbReference type="EMBL" id="FN649733">
    <property type="protein sequence ID" value="CBN79174.1"/>
    <property type="molecule type" value="Genomic_DNA"/>
</dbReference>
<protein>
    <recommendedName>
        <fullName evidence="2">Zn(2)-C6 fungal-type domain-containing protein</fullName>
    </recommendedName>
</protein>
<dbReference type="OMA" id="DWYSRGI"/>
<evidence type="ECO:0000256" key="1">
    <source>
        <dbReference type="SAM" id="MobiDB-lite"/>
    </source>
</evidence>
<evidence type="ECO:0000313" key="4">
    <source>
        <dbReference type="Proteomes" id="UP000002630"/>
    </source>
</evidence>
<feature type="compositionally biased region" description="Basic and acidic residues" evidence="1">
    <location>
        <begin position="443"/>
        <end position="453"/>
    </location>
</feature>
<dbReference type="InterPro" id="IPR001138">
    <property type="entry name" value="Zn2Cys6_DnaBD"/>
</dbReference>
<dbReference type="GO" id="GO:0000981">
    <property type="term" value="F:DNA-binding transcription factor activity, RNA polymerase II-specific"/>
    <property type="evidence" value="ECO:0007669"/>
    <property type="project" value="InterPro"/>
</dbReference>
<dbReference type="OrthoDB" id="10445663at2759"/>
<sequence>MAARVVGSDPVGGERRKSCDLCCSRKRRCDGDGINPCTLCATKGVTCAYSKKGRRGPKPKPKRGREGEGMFLFGGETERGRVGEGDIRSMLDWGGQQQQQQQQKEGAHPRLKMARMTDGDVVRLTPSHGTGTLGLEENRHLNAFFSGFGSCTQIVQEDEIRGAMIHVLSDGQFGMPSVDGESFYSPSTDSSSAGGTSTRRGIGVGEEPSLKLIRLEEGGLGIAAGTPAGAGGGESEKDLKQRAQRARLSAGVACLWAGIGVGAMLCGQTAEATSGYAENAREAIKGCYDVVSEEVLRAFLCLAHMHSFREDFTKFFRYTAMANDVAASLDRQQQGCSEPAKFLLKCFDAMSHFLELEGEESNSPIEGIIAPPLAHGASSSGGGSGSGSRRSGGTGAGSISDAAAAAAAAAADDEMGRTGGRARAGARIAEDNGSGGMGGGGGDDWRSRSEEKTAGGGGDGKDSPGAAAAAAGCKEKENEPRMLSQNELSTLKEKAILAGALRSNPSALAYEEFPGLKSAVRVQECISVLGDNPVAKHLGNFALSSAAAKEGQGRGAGGSGRGGEAKQQEGDGGGAIMPAGEGGAGSGSGSGGGSSFEAGGGGLKFPPLKTNQVLFVGDTRILEVSMGVDCSCISVMCKAVAGKPWAEIKEDARIVANTADAILVPVLASPSISRSVCAVKLLANSAFSHLCLGNAEYAMRAVRRFSAILKEFPGIVRFPPWRHCFHWMAGMLESAGLRDLYDGLRDGLATINMKSMRNLPEFGKGAHDIMCKCSHFRCQATHRALAEHAKLDPFGFFHIPHHCPQFGPAAEAAAASGGKSTTFRAVREASEWAAKLSTVDSRSSGGGGGGGRGGITSGAAAATAVAPPRRDTAASKASAAAAPAAAAAAAAAPAVVMPRLPPRPPSAAAAASAARLTAPPAVARPTCAARPARTAAPSMAAPRMPMPAAAAVVQAVSSLKGGGGGGGGGSGSGGMSQREMMFGGVGGAGGAAAVADRPMARTTSAATVAAAVAMKGARGGAAPRLVPLEEEQRWRTMPGVGGQSHPLGVGAALPSFDAFSGAGGEGVNLSAVPGGVPGLPPGINAAAAAATVASCFMGNHGGRGVGGGGGGAGVAPPPVRAVSCGAAWGGGGGGAAMSSGFVGGRAGAGAGAAGSGLATYGHSDQQLWDAVLGGGPNGNLEMNGAAGEQEDAPDFEEFAPEIDLMITDGTKAG</sequence>
<evidence type="ECO:0000313" key="3">
    <source>
        <dbReference type="EMBL" id="CBN79174.1"/>
    </source>
</evidence>
<name>D8LBZ1_ECTSI</name>
<dbReference type="PROSITE" id="PS00463">
    <property type="entry name" value="ZN2_CY6_FUNGAL_1"/>
    <property type="match status" value="1"/>
</dbReference>
<evidence type="ECO:0000259" key="2">
    <source>
        <dbReference type="PROSITE" id="PS50048"/>
    </source>
</evidence>
<feature type="domain" description="Zn(2)-C6 fungal-type" evidence="2">
    <location>
        <begin position="18"/>
        <end position="49"/>
    </location>
</feature>
<feature type="region of interest" description="Disordered" evidence="1">
    <location>
        <begin position="836"/>
        <end position="855"/>
    </location>
</feature>
<dbReference type="InParanoid" id="D8LBZ1"/>
<feature type="compositionally biased region" description="Gly residues" evidence="1">
    <location>
        <begin position="570"/>
        <end position="593"/>
    </location>
</feature>
<feature type="compositionally biased region" description="Basic residues" evidence="1">
    <location>
        <begin position="51"/>
        <end position="63"/>
    </location>
</feature>
<feature type="compositionally biased region" description="Low complexity" evidence="1">
    <location>
        <begin position="463"/>
        <end position="472"/>
    </location>
</feature>
<dbReference type="Gene3D" id="4.10.240.10">
    <property type="entry name" value="Zn(2)-C6 fungal-type DNA-binding domain"/>
    <property type="match status" value="1"/>
</dbReference>
<feature type="region of interest" description="Disordered" evidence="1">
    <location>
        <begin position="364"/>
        <end position="398"/>
    </location>
</feature>
<accession>D8LBZ1</accession>
<dbReference type="PROSITE" id="PS50048">
    <property type="entry name" value="ZN2_CY6_FUNGAL_2"/>
    <property type="match status" value="1"/>
</dbReference>
<feature type="region of interest" description="Disordered" evidence="1">
    <location>
        <begin position="412"/>
        <end position="482"/>
    </location>
</feature>
<dbReference type="SUPFAM" id="SSF57701">
    <property type="entry name" value="Zn2/Cys6 DNA-binding domain"/>
    <property type="match status" value="1"/>
</dbReference>
<dbReference type="Proteomes" id="UP000002630">
    <property type="component" value="Linkage Group LG08"/>
</dbReference>
<keyword evidence="4" id="KW-1185">Reference proteome</keyword>
<dbReference type="AlphaFoldDB" id="D8LBZ1"/>
<dbReference type="EMBL" id="FN647683">
    <property type="protein sequence ID" value="CBN79174.1"/>
    <property type="molecule type" value="Genomic_DNA"/>
</dbReference>
<dbReference type="InterPro" id="IPR036864">
    <property type="entry name" value="Zn2-C6_fun-type_DNA-bd_sf"/>
</dbReference>
<feature type="compositionally biased region" description="Gly residues" evidence="1">
    <location>
        <begin position="553"/>
        <end position="562"/>
    </location>
</feature>